<keyword evidence="2" id="KW-0540">Nuclease</keyword>
<dbReference type="InterPro" id="IPR044925">
    <property type="entry name" value="His-Me_finger_sf"/>
</dbReference>
<dbReference type="Pfam" id="PF13392">
    <property type="entry name" value="HNH_3"/>
    <property type="match status" value="1"/>
</dbReference>
<feature type="domain" description="HNH nuclease" evidence="1">
    <location>
        <begin position="44"/>
        <end position="83"/>
    </location>
</feature>
<evidence type="ECO:0000313" key="3">
    <source>
        <dbReference type="Proteomes" id="UP001169027"/>
    </source>
</evidence>
<dbReference type="InterPro" id="IPR003615">
    <property type="entry name" value="HNH_nuc"/>
</dbReference>
<proteinExistence type="predicted"/>
<comment type="caution">
    <text evidence="2">The sequence shown here is derived from an EMBL/GenBank/DDBJ whole genome shotgun (WGS) entry which is preliminary data.</text>
</comment>
<gene>
    <name evidence="2" type="ORF">Q2T77_06525</name>
</gene>
<keyword evidence="3" id="KW-1185">Reference proteome</keyword>
<dbReference type="Proteomes" id="UP001169027">
    <property type="component" value="Unassembled WGS sequence"/>
</dbReference>
<reference evidence="2" key="1">
    <citation type="submission" date="2023-06" db="EMBL/GenBank/DDBJ databases">
        <authorList>
            <person name="Jiang Y."/>
            <person name="Liu Q."/>
        </authorList>
    </citation>
    <scope>NUCLEOTIDE SEQUENCE</scope>
    <source>
        <strain evidence="2">CGMCC 1.12090</strain>
    </source>
</reference>
<dbReference type="GO" id="GO:0004519">
    <property type="term" value="F:endonuclease activity"/>
    <property type="evidence" value="ECO:0007669"/>
    <property type="project" value="UniProtKB-KW"/>
</dbReference>
<dbReference type="RefSeq" id="WP_301805621.1">
    <property type="nucleotide sequence ID" value="NZ_JAUJZH010000003.1"/>
</dbReference>
<keyword evidence="2" id="KW-0255">Endonuclease</keyword>
<evidence type="ECO:0000313" key="2">
    <source>
        <dbReference type="EMBL" id="MDO1531936.1"/>
    </source>
</evidence>
<organism evidence="2 3">
    <name type="scientific">Variovorax ginsengisoli</name>
    <dbReference type="NCBI Taxonomy" id="363844"/>
    <lineage>
        <taxon>Bacteria</taxon>
        <taxon>Pseudomonadati</taxon>
        <taxon>Pseudomonadota</taxon>
        <taxon>Betaproteobacteria</taxon>
        <taxon>Burkholderiales</taxon>
        <taxon>Comamonadaceae</taxon>
        <taxon>Variovorax</taxon>
    </lineage>
</organism>
<dbReference type="SUPFAM" id="SSF54060">
    <property type="entry name" value="His-Me finger endonucleases"/>
    <property type="match status" value="1"/>
</dbReference>
<protein>
    <submittedName>
        <fullName evidence="2">HNH endonuclease</fullName>
    </submittedName>
</protein>
<accession>A0ABT8S3K1</accession>
<name>A0ABT8S3K1_9BURK</name>
<dbReference type="EMBL" id="JAUKVY010000003">
    <property type="protein sequence ID" value="MDO1531936.1"/>
    <property type="molecule type" value="Genomic_DNA"/>
</dbReference>
<evidence type="ECO:0000259" key="1">
    <source>
        <dbReference type="Pfam" id="PF13392"/>
    </source>
</evidence>
<keyword evidence="2" id="KW-0378">Hydrolase</keyword>
<sequence length="163" mass="18002">MSEGAYLLERICSYSHEDGDCLVWDRYCNGHMPVINVDGAPRPVRRVVFGLAVGPIKPGHEVIHTCKTLKCVAPEHLEQITAAKRRTMMAALRNGRGQAPSQVRYMREKHGKLSIEKAREIRASDELGKVLAARFGVTPQLISLVRTGKSWAEPSPFAGLGAR</sequence>